<dbReference type="PROSITE" id="PS00622">
    <property type="entry name" value="HTH_LUXR_1"/>
    <property type="match status" value="1"/>
</dbReference>
<dbReference type="RefSeq" id="WP_214157851.1">
    <property type="nucleotide sequence ID" value="NZ_JAHBAY010000009.1"/>
</dbReference>
<dbReference type="SMART" id="SM00421">
    <property type="entry name" value="HTH_LUXR"/>
    <property type="match status" value="1"/>
</dbReference>
<proteinExistence type="predicted"/>
<evidence type="ECO:0000313" key="5">
    <source>
        <dbReference type="EMBL" id="MBT0771507.1"/>
    </source>
</evidence>
<evidence type="ECO:0000256" key="1">
    <source>
        <dbReference type="ARBA" id="ARBA00023015"/>
    </source>
</evidence>
<gene>
    <name evidence="5" type="ORF">KIH74_21395</name>
</gene>
<dbReference type="PRINTS" id="PR00038">
    <property type="entry name" value="HTHLUXR"/>
</dbReference>
<evidence type="ECO:0000259" key="4">
    <source>
        <dbReference type="PROSITE" id="PS50043"/>
    </source>
</evidence>
<organism evidence="5 6">
    <name type="scientific">Kineosporia corallincola</name>
    <dbReference type="NCBI Taxonomy" id="2835133"/>
    <lineage>
        <taxon>Bacteria</taxon>
        <taxon>Bacillati</taxon>
        <taxon>Actinomycetota</taxon>
        <taxon>Actinomycetes</taxon>
        <taxon>Kineosporiales</taxon>
        <taxon>Kineosporiaceae</taxon>
        <taxon>Kineosporia</taxon>
    </lineage>
</organism>
<sequence>MDWIERESGRWLEVLTEALDAVSTAFPARLLATELRASLDARAVSLNWAGTQGHGRQRGAEVWPPIVPQHHIDDFVQGAALFRDPLVDWLDRTQLVRPQTCARVPPGFGDEASFAGWRSLMQDFGIDQRLAVPLRLGPRSHLAFVAGREGDDFTDAQIALARRVRPALAALHRQAQTLGALPEPVVRAGAGSRLTGRELAVLAGLQGGSTASSIARQLDISERTVHKHLERIYRKLRVNDRLSAVIAAQYEGLLPVRTNAYGRRDPDG</sequence>
<protein>
    <submittedName>
        <fullName evidence="5">Helix-turn-helix transcriptional regulator</fullName>
    </submittedName>
</protein>
<dbReference type="PANTHER" id="PTHR44688">
    <property type="entry name" value="DNA-BINDING TRANSCRIPTIONAL ACTIVATOR DEVR_DOSR"/>
    <property type="match status" value="1"/>
</dbReference>
<dbReference type="SUPFAM" id="SSF46894">
    <property type="entry name" value="C-terminal effector domain of the bipartite response regulators"/>
    <property type="match status" value="1"/>
</dbReference>
<name>A0ABS5TK88_9ACTN</name>
<dbReference type="InterPro" id="IPR000792">
    <property type="entry name" value="Tscrpt_reg_LuxR_C"/>
</dbReference>
<dbReference type="Proteomes" id="UP001197247">
    <property type="component" value="Unassembled WGS sequence"/>
</dbReference>
<keyword evidence="2" id="KW-0238">DNA-binding</keyword>
<evidence type="ECO:0000256" key="2">
    <source>
        <dbReference type="ARBA" id="ARBA00023125"/>
    </source>
</evidence>
<dbReference type="CDD" id="cd06170">
    <property type="entry name" value="LuxR_C_like"/>
    <property type="match status" value="1"/>
</dbReference>
<evidence type="ECO:0000313" key="6">
    <source>
        <dbReference type="Proteomes" id="UP001197247"/>
    </source>
</evidence>
<evidence type="ECO:0000256" key="3">
    <source>
        <dbReference type="ARBA" id="ARBA00023163"/>
    </source>
</evidence>
<dbReference type="Gene3D" id="1.10.10.10">
    <property type="entry name" value="Winged helix-like DNA-binding domain superfamily/Winged helix DNA-binding domain"/>
    <property type="match status" value="1"/>
</dbReference>
<reference evidence="5 6" key="1">
    <citation type="submission" date="2021-05" db="EMBL/GenBank/DDBJ databases">
        <title>Kineosporia and Streptomyces sp. nov. two new marine actinobacteria isolated from Coral.</title>
        <authorList>
            <person name="Buangrab K."/>
            <person name="Sutthacheep M."/>
            <person name="Yeemin T."/>
            <person name="Harunari E."/>
            <person name="Igarashi Y."/>
            <person name="Kanchanasin P."/>
            <person name="Tanasupawat S."/>
            <person name="Phongsopitanun W."/>
        </authorList>
    </citation>
    <scope>NUCLEOTIDE SEQUENCE [LARGE SCALE GENOMIC DNA]</scope>
    <source>
        <strain evidence="5 6">J2-2</strain>
    </source>
</reference>
<dbReference type="InterPro" id="IPR036388">
    <property type="entry name" value="WH-like_DNA-bd_sf"/>
</dbReference>
<comment type="caution">
    <text evidence="5">The sequence shown here is derived from an EMBL/GenBank/DDBJ whole genome shotgun (WGS) entry which is preliminary data.</text>
</comment>
<feature type="domain" description="HTH luxR-type" evidence="4">
    <location>
        <begin position="187"/>
        <end position="252"/>
    </location>
</feature>
<keyword evidence="6" id="KW-1185">Reference proteome</keyword>
<dbReference type="InterPro" id="IPR016032">
    <property type="entry name" value="Sig_transdc_resp-reg_C-effctor"/>
</dbReference>
<accession>A0ABS5TK88</accession>
<dbReference type="PANTHER" id="PTHR44688:SF16">
    <property type="entry name" value="DNA-BINDING TRANSCRIPTIONAL ACTIVATOR DEVR_DOSR"/>
    <property type="match status" value="1"/>
</dbReference>
<dbReference type="EMBL" id="JAHBAY010000009">
    <property type="protein sequence ID" value="MBT0771507.1"/>
    <property type="molecule type" value="Genomic_DNA"/>
</dbReference>
<keyword evidence="3" id="KW-0804">Transcription</keyword>
<dbReference type="PROSITE" id="PS50043">
    <property type="entry name" value="HTH_LUXR_2"/>
    <property type="match status" value="1"/>
</dbReference>
<dbReference type="Pfam" id="PF00196">
    <property type="entry name" value="GerE"/>
    <property type="match status" value="1"/>
</dbReference>
<keyword evidence="1" id="KW-0805">Transcription regulation</keyword>